<name>A0ACC0REI2_9HYPO</name>
<proteinExistence type="predicted"/>
<comment type="caution">
    <text evidence="1">The sequence shown here is derived from an EMBL/GenBank/DDBJ whole genome shotgun (WGS) entry which is preliminary data.</text>
</comment>
<reference evidence="1" key="1">
    <citation type="submission" date="2022-06" db="EMBL/GenBank/DDBJ databases">
        <title>Fusarium solani species complex genomes reveal bases of compartmentalisation and animal pathogenesis.</title>
        <authorList>
            <person name="Tsai I.J."/>
        </authorList>
    </citation>
    <scope>NUCLEOTIDE SEQUENCE</scope>
    <source>
        <strain evidence="1">Fu6.1</strain>
    </source>
</reference>
<organism evidence="1 2">
    <name type="scientific">Fusarium keratoplasticum</name>
    <dbReference type="NCBI Taxonomy" id="1328300"/>
    <lineage>
        <taxon>Eukaryota</taxon>
        <taxon>Fungi</taxon>
        <taxon>Dikarya</taxon>
        <taxon>Ascomycota</taxon>
        <taxon>Pezizomycotina</taxon>
        <taxon>Sordariomycetes</taxon>
        <taxon>Hypocreomycetidae</taxon>
        <taxon>Hypocreales</taxon>
        <taxon>Nectriaceae</taxon>
        <taxon>Fusarium</taxon>
        <taxon>Fusarium solani species complex</taxon>
    </lineage>
</organism>
<dbReference type="EMBL" id="CM046503">
    <property type="protein sequence ID" value="KAI8684516.1"/>
    <property type="molecule type" value="Genomic_DNA"/>
</dbReference>
<sequence length="777" mass="87359">MQTSASFPSALGSRISDLFRGHQSDTRYPEPKDNTNMLSHTLKAAKADLRKRFTLSKGKSWTRPDESEPLVSSEDTISPKPAKRSLLNTLFDTKTGRKLHKRSRSDPTSKSDSTGQLPGLELVLQPYEDARVFSVGTNQALDAVYDATVSSREYYSCTSGSYDASYEVDEWSISDHGTVLIRRPAGFHPARSPSLISCYTHHTVYEEPVTPESEAEFPENVANNDAPISVANIISDTEAHDNEPSDYVQQSSDNHNLNMGSRDTNLDARFVQPVSMTQISRVMSKVIEGRTKTNLILRPIKELRRKHRTASGSSKKIRKTEHGTRRFFLTANNATTTPIVDEHDDEVPGPAPESIAESHEDDQNANNNTHVDEDAMSHPHADEEPFHQLSTHEPMDAGSIDSIHENLAQCDMILAAYQGEYDQLERTSTHTSDLCDTLDPNDADSRSEPEQPQFTEEMAALESWAQASTHWGDPNIGPDTVRQVRDASWQPTQALLLNRFLTRRLQGFKGHLEALKRTQSSDAKGENIKVTPSIKINAQSGLPESHQSSTFVHSWVQDNLDRHTGTKPTDAPYDPIHPHPEQEARYTHNIDHDEDGPMDFSRASLPQPPPHDGSQLTARHIAGRHPHEAVDDYCRLALFLKARNEEESRLERDLDQARERIDARGAQLERFCALARQLEEQNEAKAASQRRAIYRKVSQIIKTLEADVDQAMTRCVEKREHYRELLYREKALVEAVQDEARHLGLGNHTPNELEWAVEQLVAGDSLEYVEDALNSCF</sequence>
<keyword evidence="2" id="KW-1185">Reference proteome</keyword>
<gene>
    <name evidence="1" type="ORF">NCS57_00117900</name>
</gene>
<evidence type="ECO:0000313" key="2">
    <source>
        <dbReference type="Proteomes" id="UP001065298"/>
    </source>
</evidence>
<protein>
    <submittedName>
        <fullName evidence="1">Uncharacterized protein</fullName>
    </submittedName>
</protein>
<accession>A0ACC0REI2</accession>
<evidence type="ECO:0000313" key="1">
    <source>
        <dbReference type="EMBL" id="KAI8684516.1"/>
    </source>
</evidence>
<dbReference type="Proteomes" id="UP001065298">
    <property type="component" value="Chromosome 1"/>
</dbReference>